<feature type="region of interest" description="Disordered" evidence="1">
    <location>
        <begin position="1"/>
        <end position="20"/>
    </location>
</feature>
<feature type="compositionally biased region" description="Low complexity" evidence="1">
    <location>
        <begin position="9"/>
        <end position="20"/>
    </location>
</feature>
<keyword evidence="3" id="KW-1185">Reference proteome</keyword>
<evidence type="ECO:0000256" key="1">
    <source>
        <dbReference type="SAM" id="MobiDB-lite"/>
    </source>
</evidence>
<reference evidence="3" key="1">
    <citation type="journal article" date="2019" name="Int. J. Syst. Evol. Microbiol.">
        <title>The Global Catalogue of Microorganisms (GCM) 10K type strain sequencing project: providing services to taxonomists for standard genome sequencing and annotation.</title>
        <authorList>
            <consortium name="The Broad Institute Genomics Platform"/>
            <consortium name="The Broad Institute Genome Sequencing Center for Infectious Disease"/>
            <person name="Wu L."/>
            <person name="Ma J."/>
        </authorList>
    </citation>
    <scope>NUCLEOTIDE SEQUENCE [LARGE SCALE GENOMIC DNA]</scope>
    <source>
        <strain evidence="3">JCM 3369</strain>
    </source>
</reference>
<comment type="caution">
    <text evidence="2">The sequence shown here is derived from an EMBL/GenBank/DDBJ whole genome shotgun (WGS) entry which is preliminary data.</text>
</comment>
<sequence>MTPTPSGPSTPATSPAPARAVPHAVPYEAPEAFDAGMEFDRQVLNLLDLRYHRTAGMSAESFTALLAPLRAAVTARADGMAPPEDGRVPFVLVVTRELMPPAEGIALTALDGRREPGVVDRHYAEGDLERFVTTEEVGQPDAPAYVLFGVERGEEFCGEVPNDALAVIAGRGRTPLTIEEGIALVTHHPSVLAKNKCFSLGGSRCGDRRVPAIWISRKAPKLGWCWAGNPHTWLGVASAAHRAAA</sequence>
<gene>
    <name evidence="2" type="ORF">ACFQKB_22960</name>
</gene>
<organism evidence="2 3">
    <name type="scientific">Actinomadura yumaensis</name>
    <dbReference type="NCBI Taxonomy" id="111807"/>
    <lineage>
        <taxon>Bacteria</taxon>
        <taxon>Bacillati</taxon>
        <taxon>Actinomycetota</taxon>
        <taxon>Actinomycetes</taxon>
        <taxon>Streptosporangiales</taxon>
        <taxon>Thermomonosporaceae</taxon>
        <taxon>Actinomadura</taxon>
    </lineage>
</organism>
<dbReference type="Pfam" id="PF18959">
    <property type="entry name" value="DUF5701"/>
    <property type="match status" value="1"/>
</dbReference>
<evidence type="ECO:0000313" key="3">
    <source>
        <dbReference type="Proteomes" id="UP001596380"/>
    </source>
</evidence>
<dbReference type="Proteomes" id="UP001596380">
    <property type="component" value="Unassembled WGS sequence"/>
</dbReference>
<dbReference type="EMBL" id="JBHSXS010000014">
    <property type="protein sequence ID" value="MFC6882634.1"/>
    <property type="molecule type" value="Genomic_DNA"/>
</dbReference>
<accession>A0ABW2CLH2</accession>
<dbReference type="RefSeq" id="WP_309239775.1">
    <property type="nucleotide sequence ID" value="NZ_JBHSXE010000001.1"/>
</dbReference>
<dbReference type="InterPro" id="IPR043755">
    <property type="entry name" value="DUF5701"/>
</dbReference>
<protein>
    <submittedName>
        <fullName evidence="2">DUF5701 family protein</fullName>
    </submittedName>
</protein>
<proteinExistence type="predicted"/>
<evidence type="ECO:0000313" key="2">
    <source>
        <dbReference type="EMBL" id="MFC6882634.1"/>
    </source>
</evidence>
<name>A0ABW2CLH2_9ACTN</name>